<organism evidence="1 2">
    <name type="scientific">Natronosalvus rutilus</name>
    <dbReference type="NCBI Taxonomy" id="2953753"/>
    <lineage>
        <taxon>Archaea</taxon>
        <taxon>Methanobacteriati</taxon>
        <taxon>Methanobacteriota</taxon>
        <taxon>Stenosarchaea group</taxon>
        <taxon>Halobacteria</taxon>
        <taxon>Halobacteriales</taxon>
        <taxon>Natrialbaceae</taxon>
        <taxon>Natronosalvus</taxon>
    </lineage>
</organism>
<dbReference type="KEGG" id="sawl:NGM29_16525"/>
<dbReference type="GeneID" id="73291685"/>
<dbReference type="Proteomes" id="UP001056855">
    <property type="component" value="Chromosome"/>
</dbReference>
<dbReference type="EMBL" id="CP100355">
    <property type="protein sequence ID" value="UTF53353.1"/>
    <property type="molecule type" value="Genomic_DNA"/>
</dbReference>
<protein>
    <submittedName>
        <fullName evidence="1">Uncharacterized protein</fullName>
    </submittedName>
</protein>
<sequence>MDGDDRLEAVDDVLETLETTADRSLTPEDVQALKRAVFEDHDAFTRVLYSDRSYFVIGSYGDEEETRLVAVRDVLDERRSNDHAFLMKEVPEFTTNFALKFHVLVRRVDTVVGVFEHNRGGHEWEAGALSHPPLRKKTWALKRAYDDREAEYAAFDAMIAHFFELLGEEGRLLEWSSEPELRERTESIP</sequence>
<gene>
    <name evidence="1" type="ORF">NGM29_16525</name>
</gene>
<evidence type="ECO:0000313" key="1">
    <source>
        <dbReference type="EMBL" id="UTF53353.1"/>
    </source>
</evidence>
<dbReference type="AlphaFoldDB" id="A0A9E7SWP5"/>
<dbReference type="InterPro" id="IPR058483">
    <property type="entry name" value="DUF8170"/>
</dbReference>
<accession>A0A9E7SWP5</accession>
<dbReference type="RefSeq" id="WP_254157737.1">
    <property type="nucleotide sequence ID" value="NZ_CP100355.1"/>
</dbReference>
<proteinExistence type="predicted"/>
<keyword evidence="2" id="KW-1185">Reference proteome</keyword>
<evidence type="ECO:0000313" key="2">
    <source>
        <dbReference type="Proteomes" id="UP001056855"/>
    </source>
</evidence>
<dbReference type="Pfam" id="PF26508">
    <property type="entry name" value="DUF8170"/>
    <property type="match status" value="1"/>
</dbReference>
<name>A0A9E7SWP5_9EURY</name>
<reference evidence="1" key="1">
    <citation type="submission" date="2022-06" db="EMBL/GenBank/DDBJ databases">
        <title>Diverse halophilic archaea isolated from saline environments.</title>
        <authorList>
            <person name="Cui H.-L."/>
        </authorList>
    </citation>
    <scope>NUCLEOTIDE SEQUENCE</scope>
    <source>
        <strain evidence="1">WLHS1</strain>
    </source>
</reference>